<protein>
    <submittedName>
        <fullName evidence="2">Uncharacterized protein</fullName>
    </submittedName>
</protein>
<feature type="region of interest" description="Disordered" evidence="1">
    <location>
        <begin position="460"/>
        <end position="491"/>
    </location>
</feature>
<feature type="compositionally biased region" description="Polar residues" evidence="1">
    <location>
        <begin position="362"/>
        <end position="382"/>
    </location>
</feature>
<evidence type="ECO:0000313" key="3">
    <source>
        <dbReference type="Proteomes" id="UP000801492"/>
    </source>
</evidence>
<dbReference type="AlphaFoldDB" id="A0A8K0CPL8"/>
<keyword evidence="3" id="KW-1185">Reference proteome</keyword>
<gene>
    <name evidence="2" type="ORF">ILUMI_17915</name>
</gene>
<feature type="region of interest" description="Disordered" evidence="1">
    <location>
        <begin position="412"/>
        <end position="431"/>
    </location>
</feature>
<sequence>MSVCLEPSAVLSSSSSTAAEPELLEAGPIASSPVSQEKDIQDVLSAPPQNVTKLVLTNTLASTSCNTTPVLQKVPSSSVITVVNATGPLTILKTLCSNPCVTSASQFTLVNSAPLSVCNAVGKPITVVGAPPITVVRAISSVNPAIVQTTEESTKTTDTLTNSITTTSSVNGSLPAAPERPPIHNVFVKNTTVPPDLIPSTSEVTQVQKIVPANSFIQNNVIQTITTGSATKPANGQKTSTGGATTNNKLKIISNMVVPSVGSVVPAGPSNVTTNSSNIILNKSATPKHYVQQKMINSSLNGTPKFVNRTPAVSNNFVKASTSGKNVSSTSKTQKLLYPTHKSQIRTIPPVNNSVPKSGIKTLSPQSRGISSQQVQRTSSGLRTIPPQRPSKVPNKPNYIGKHAIQAQKFKSPHGVGKPKNVKPPVPTVNNVFPHRTPQNTGVTYHQALTANIIQSLSENSSSSYNSTNRGFDFSSKYDGSHNNYNENRNT</sequence>
<reference evidence="2" key="1">
    <citation type="submission" date="2019-08" db="EMBL/GenBank/DDBJ databases">
        <title>The genome of the North American firefly Photinus pyralis.</title>
        <authorList>
            <consortium name="Photinus pyralis genome working group"/>
            <person name="Fallon T.R."/>
            <person name="Sander Lower S.E."/>
            <person name="Weng J.-K."/>
        </authorList>
    </citation>
    <scope>NUCLEOTIDE SEQUENCE</scope>
    <source>
        <strain evidence="2">TRF0915ILg1</strain>
        <tissue evidence="2">Whole body</tissue>
    </source>
</reference>
<comment type="caution">
    <text evidence="2">The sequence shown here is derived from an EMBL/GenBank/DDBJ whole genome shotgun (WGS) entry which is preliminary data.</text>
</comment>
<dbReference type="EMBL" id="VTPC01078719">
    <property type="protein sequence ID" value="KAF2888258.1"/>
    <property type="molecule type" value="Genomic_DNA"/>
</dbReference>
<feature type="region of interest" description="Disordered" evidence="1">
    <location>
        <begin position="362"/>
        <end position="398"/>
    </location>
</feature>
<feature type="compositionally biased region" description="Polar residues" evidence="1">
    <location>
        <begin position="481"/>
        <end position="491"/>
    </location>
</feature>
<organism evidence="2 3">
    <name type="scientific">Ignelater luminosus</name>
    <name type="common">Cucubano</name>
    <name type="synonym">Pyrophorus luminosus</name>
    <dbReference type="NCBI Taxonomy" id="2038154"/>
    <lineage>
        <taxon>Eukaryota</taxon>
        <taxon>Metazoa</taxon>
        <taxon>Ecdysozoa</taxon>
        <taxon>Arthropoda</taxon>
        <taxon>Hexapoda</taxon>
        <taxon>Insecta</taxon>
        <taxon>Pterygota</taxon>
        <taxon>Neoptera</taxon>
        <taxon>Endopterygota</taxon>
        <taxon>Coleoptera</taxon>
        <taxon>Polyphaga</taxon>
        <taxon>Elateriformia</taxon>
        <taxon>Elateroidea</taxon>
        <taxon>Elateridae</taxon>
        <taxon>Agrypninae</taxon>
        <taxon>Pyrophorini</taxon>
        <taxon>Ignelater</taxon>
    </lineage>
</organism>
<dbReference type="Proteomes" id="UP000801492">
    <property type="component" value="Unassembled WGS sequence"/>
</dbReference>
<proteinExistence type="predicted"/>
<feature type="compositionally biased region" description="Low complexity" evidence="1">
    <location>
        <begin position="156"/>
        <end position="169"/>
    </location>
</feature>
<dbReference type="OrthoDB" id="6770494at2759"/>
<evidence type="ECO:0000313" key="2">
    <source>
        <dbReference type="EMBL" id="KAF2888258.1"/>
    </source>
</evidence>
<feature type="non-terminal residue" evidence="2">
    <location>
        <position position="491"/>
    </location>
</feature>
<feature type="region of interest" description="Disordered" evidence="1">
    <location>
        <begin position="150"/>
        <end position="177"/>
    </location>
</feature>
<accession>A0A8K0CPL8</accession>
<evidence type="ECO:0000256" key="1">
    <source>
        <dbReference type="SAM" id="MobiDB-lite"/>
    </source>
</evidence>
<name>A0A8K0CPL8_IGNLU</name>
<feature type="compositionally biased region" description="Low complexity" evidence="1">
    <location>
        <begin position="460"/>
        <end position="469"/>
    </location>
</feature>